<accession>A0ABU9UAX5</accession>
<dbReference type="Pfam" id="PF00005">
    <property type="entry name" value="ABC_tran"/>
    <property type="match status" value="1"/>
</dbReference>
<dbReference type="SMART" id="SM00382">
    <property type="entry name" value="AAA"/>
    <property type="match status" value="1"/>
</dbReference>
<dbReference type="Proteomes" id="UP001466331">
    <property type="component" value="Unassembled WGS sequence"/>
</dbReference>
<evidence type="ECO:0000259" key="3">
    <source>
        <dbReference type="PROSITE" id="PS50893"/>
    </source>
</evidence>
<gene>
    <name evidence="4" type="ORF">WKV44_04670</name>
</gene>
<reference evidence="4 5" key="1">
    <citation type="submission" date="2024-03" db="EMBL/GenBank/DDBJ databases">
        <title>Ignisphaera cupida sp. nov., a hyperthermophilic hydrolytic archaeon from a hot spring of Kamchatka, and proposal of Ignisphaeraceae fam. nov.</title>
        <authorList>
            <person name="Podosokorskaya O.A."/>
            <person name="Elcheninov A.G."/>
            <person name="Maltseva A.I."/>
            <person name="Zayulina K.S."/>
            <person name="Novikov A."/>
            <person name="Merkel A.Y."/>
        </authorList>
    </citation>
    <scope>NUCLEOTIDE SEQUENCE [LARGE SCALE GENOMIC DNA]</scope>
    <source>
        <strain evidence="4 5">38H-sp</strain>
    </source>
</reference>
<name>A0ABU9UAX5_9SPIR</name>
<proteinExistence type="predicted"/>
<keyword evidence="1" id="KW-0547">Nucleotide-binding</keyword>
<dbReference type="InterPro" id="IPR003439">
    <property type="entry name" value="ABC_transporter-like_ATP-bd"/>
</dbReference>
<dbReference type="InterPro" id="IPR003593">
    <property type="entry name" value="AAA+_ATPase"/>
</dbReference>
<evidence type="ECO:0000313" key="4">
    <source>
        <dbReference type="EMBL" id="MEM5947832.1"/>
    </source>
</evidence>
<comment type="caution">
    <text evidence="4">The sequence shown here is derived from an EMBL/GenBank/DDBJ whole genome shotgun (WGS) entry which is preliminary data.</text>
</comment>
<keyword evidence="5" id="KW-1185">Reference proteome</keyword>
<dbReference type="PANTHER" id="PTHR24220">
    <property type="entry name" value="IMPORT ATP-BINDING PROTEIN"/>
    <property type="match status" value="1"/>
</dbReference>
<dbReference type="GO" id="GO:0005524">
    <property type="term" value="F:ATP binding"/>
    <property type="evidence" value="ECO:0007669"/>
    <property type="project" value="UniProtKB-KW"/>
</dbReference>
<evidence type="ECO:0000256" key="2">
    <source>
        <dbReference type="ARBA" id="ARBA00022840"/>
    </source>
</evidence>
<dbReference type="SUPFAM" id="SSF52540">
    <property type="entry name" value="P-loop containing nucleoside triphosphate hydrolases"/>
    <property type="match status" value="1"/>
</dbReference>
<dbReference type="PROSITE" id="PS50893">
    <property type="entry name" value="ABC_TRANSPORTER_2"/>
    <property type="match status" value="1"/>
</dbReference>
<organism evidence="4 5">
    <name type="scientific">Rarispira pelagica</name>
    <dbReference type="NCBI Taxonomy" id="3141764"/>
    <lineage>
        <taxon>Bacteria</taxon>
        <taxon>Pseudomonadati</taxon>
        <taxon>Spirochaetota</taxon>
        <taxon>Spirochaetia</taxon>
        <taxon>Winmispirales</taxon>
        <taxon>Winmispiraceae</taxon>
        <taxon>Rarispira</taxon>
    </lineage>
</organism>
<feature type="domain" description="ABC transporter" evidence="3">
    <location>
        <begin position="6"/>
        <end position="242"/>
    </location>
</feature>
<dbReference type="PANTHER" id="PTHR24220:SF86">
    <property type="entry name" value="ABC TRANSPORTER ABCH.1"/>
    <property type="match status" value="1"/>
</dbReference>
<evidence type="ECO:0000256" key="1">
    <source>
        <dbReference type="ARBA" id="ARBA00022741"/>
    </source>
</evidence>
<dbReference type="EMBL" id="JBCHKQ010000002">
    <property type="protein sequence ID" value="MEM5947832.1"/>
    <property type="molecule type" value="Genomic_DNA"/>
</dbReference>
<sequence length="265" mass="29525">MNTDIIKLKNVFVLSLDGFTILKDINISVPAGKTSVIMGLSGSGKSTLLKVMAGLCEISEGEVIYKGRNISRLSHTKLLKTMRNTAFVFQDAALWANMSLYQNLTLPYSFSSKNTEKEDIDKKIEKLCNEFLFDDDLVLRPAQISIGERKIISFMRAILQEPKILFMDEPTSSVDAAVSERIINYLRNYKNKATMVISTNDPAICSKLADFLIVLKEGRIVETGDFDTVIRSDNPDTIEALSDVLSLASTYDKDILSMLGDDIDD</sequence>
<dbReference type="InterPro" id="IPR027417">
    <property type="entry name" value="P-loop_NTPase"/>
</dbReference>
<keyword evidence="2 4" id="KW-0067">ATP-binding</keyword>
<dbReference type="Gene3D" id="3.40.50.300">
    <property type="entry name" value="P-loop containing nucleotide triphosphate hydrolases"/>
    <property type="match status" value="1"/>
</dbReference>
<protein>
    <submittedName>
        <fullName evidence="4">ATP-binding cassette domain-containing protein</fullName>
    </submittedName>
</protein>
<evidence type="ECO:0000313" key="5">
    <source>
        <dbReference type="Proteomes" id="UP001466331"/>
    </source>
</evidence>
<dbReference type="RefSeq" id="WP_420069281.1">
    <property type="nucleotide sequence ID" value="NZ_JBCHKQ010000002.1"/>
</dbReference>
<dbReference type="InterPro" id="IPR015854">
    <property type="entry name" value="ABC_transpr_LolD-like"/>
</dbReference>